<keyword evidence="4 10" id="KW-0812">Transmembrane</keyword>
<gene>
    <name evidence="11" type="ORF">ODALV1_LOCUS2594</name>
</gene>
<evidence type="ECO:0000256" key="9">
    <source>
        <dbReference type="ARBA" id="ARBA00023160"/>
    </source>
</evidence>
<proteinExistence type="inferred from homology"/>
<dbReference type="PANTHER" id="PTHR11157">
    <property type="entry name" value="FATTY ACID ACYL TRANSFERASE-RELATED"/>
    <property type="match status" value="1"/>
</dbReference>
<reference evidence="11 12" key="1">
    <citation type="submission" date="2024-08" db="EMBL/GenBank/DDBJ databases">
        <authorList>
            <person name="Cucini C."/>
            <person name="Frati F."/>
        </authorList>
    </citation>
    <scope>NUCLEOTIDE SEQUENCE [LARGE SCALE GENOMIC DNA]</scope>
</reference>
<sequence>MDSLQPVLMIDNETMVNATSYGPFDERLMRLQQPWRLDLGDHPKYPAFGFEKLDHIYWRQFVWEHPMYPYVACVLYLATIFGIQHYMKDRAPLKLKTPLVIWNWALAIFSIMGFYRLGQELGDLVFGQENGLHKSICEVQGHYIPAAFWGLLFTFSKYIELGDTVFIALRKQPLLALQWYHHCLVTVFAWVLYSWQEPILRVYAVMNYGAHSIMYPYFALRGMNIKVPEIFAMLITTIQVMQMIAGVSMNAYSLYVWGKGEECSRNPYSIAFSLFTYFSLWIMFIQFFVAKYISRTRKKNKAE</sequence>
<feature type="transmembrane region" description="Helical" evidence="10">
    <location>
        <begin position="267"/>
        <end position="289"/>
    </location>
</feature>
<evidence type="ECO:0000256" key="3">
    <source>
        <dbReference type="ARBA" id="ARBA00022679"/>
    </source>
</evidence>
<dbReference type="PANTHER" id="PTHR11157:SF17">
    <property type="entry name" value="ELONGATION OF VERY LONG CHAIN FATTY ACIDS PROTEIN 6"/>
    <property type="match status" value="1"/>
</dbReference>
<keyword evidence="2 10" id="KW-0444">Lipid biosynthesis</keyword>
<dbReference type="Proteomes" id="UP001642540">
    <property type="component" value="Unassembled WGS sequence"/>
</dbReference>
<name>A0ABP1PQF7_9HEXA</name>
<keyword evidence="8 10" id="KW-0472">Membrane</keyword>
<protein>
    <recommendedName>
        <fullName evidence="10">Elongation of very long chain fatty acids protein</fullName>
        <ecNumber evidence="10">2.3.1.199</ecNumber>
    </recommendedName>
    <alternativeName>
        <fullName evidence="10">Very-long-chain 3-oxoacyl-CoA synthase</fullName>
    </alternativeName>
</protein>
<dbReference type="InterPro" id="IPR002076">
    <property type="entry name" value="ELO_fam"/>
</dbReference>
<keyword evidence="7 10" id="KW-0443">Lipid metabolism</keyword>
<dbReference type="EC" id="2.3.1.199" evidence="10"/>
<evidence type="ECO:0000256" key="5">
    <source>
        <dbReference type="ARBA" id="ARBA00022832"/>
    </source>
</evidence>
<evidence type="ECO:0000256" key="2">
    <source>
        <dbReference type="ARBA" id="ARBA00022516"/>
    </source>
</evidence>
<feature type="transmembrane region" description="Helical" evidence="10">
    <location>
        <begin position="67"/>
        <end position="87"/>
    </location>
</feature>
<keyword evidence="12" id="KW-1185">Reference proteome</keyword>
<comment type="subcellular location">
    <subcellularLocation>
        <location evidence="1">Membrane</location>
        <topology evidence="1">Multi-pass membrane protein</topology>
    </subcellularLocation>
</comment>
<keyword evidence="9 10" id="KW-0275">Fatty acid biosynthesis</keyword>
<evidence type="ECO:0000313" key="11">
    <source>
        <dbReference type="EMBL" id="CAL8073366.1"/>
    </source>
</evidence>
<keyword evidence="6 10" id="KW-1133">Transmembrane helix</keyword>
<dbReference type="EMBL" id="CAXLJM020000007">
    <property type="protein sequence ID" value="CAL8073366.1"/>
    <property type="molecule type" value="Genomic_DNA"/>
</dbReference>
<evidence type="ECO:0000256" key="7">
    <source>
        <dbReference type="ARBA" id="ARBA00023098"/>
    </source>
</evidence>
<dbReference type="Pfam" id="PF01151">
    <property type="entry name" value="ELO"/>
    <property type="match status" value="1"/>
</dbReference>
<evidence type="ECO:0000256" key="4">
    <source>
        <dbReference type="ARBA" id="ARBA00022692"/>
    </source>
</evidence>
<organism evidence="11 12">
    <name type="scientific">Orchesella dallaii</name>
    <dbReference type="NCBI Taxonomy" id="48710"/>
    <lineage>
        <taxon>Eukaryota</taxon>
        <taxon>Metazoa</taxon>
        <taxon>Ecdysozoa</taxon>
        <taxon>Arthropoda</taxon>
        <taxon>Hexapoda</taxon>
        <taxon>Collembola</taxon>
        <taxon>Entomobryomorpha</taxon>
        <taxon>Entomobryoidea</taxon>
        <taxon>Orchesellidae</taxon>
        <taxon>Orchesellinae</taxon>
        <taxon>Orchesella</taxon>
    </lineage>
</organism>
<comment type="similarity">
    <text evidence="10">Belongs to the ELO family.</text>
</comment>
<evidence type="ECO:0000256" key="6">
    <source>
        <dbReference type="ARBA" id="ARBA00022989"/>
    </source>
</evidence>
<feature type="transmembrane region" description="Helical" evidence="10">
    <location>
        <begin position="99"/>
        <end position="117"/>
    </location>
</feature>
<evidence type="ECO:0000256" key="1">
    <source>
        <dbReference type="ARBA" id="ARBA00004141"/>
    </source>
</evidence>
<keyword evidence="3 10" id="KW-0808">Transferase</keyword>
<comment type="caution">
    <text evidence="11">The sequence shown here is derived from an EMBL/GenBank/DDBJ whole genome shotgun (WGS) entry which is preliminary data.</text>
</comment>
<evidence type="ECO:0000256" key="10">
    <source>
        <dbReference type="RuleBase" id="RU361115"/>
    </source>
</evidence>
<accession>A0ABP1PQF7</accession>
<feature type="transmembrane region" description="Helical" evidence="10">
    <location>
        <begin position="199"/>
        <end position="218"/>
    </location>
</feature>
<keyword evidence="5 10" id="KW-0276">Fatty acid metabolism</keyword>
<feature type="transmembrane region" description="Helical" evidence="10">
    <location>
        <begin position="230"/>
        <end position="255"/>
    </location>
</feature>
<evidence type="ECO:0000256" key="8">
    <source>
        <dbReference type="ARBA" id="ARBA00023136"/>
    </source>
</evidence>
<evidence type="ECO:0000313" key="12">
    <source>
        <dbReference type="Proteomes" id="UP001642540"/>
    </source>
</evidence>
<comment type="catalytic activity">
    <reaction evidence="10">
        <text>a very-long-chain acyl-CoA + malonyl-CoA + H(+) = a very-long-chain 3-oxoacyl-CoA + CO2 + CoA</text>
        <dbReference type="Rhea" id="RHEA:32727"/>
        <dbReference type="ChEBI" id="CHEBI:15378"/>
        <dbReference type="ChEBI" id="CHEBI:16526"/>
        <dbReference type="ChEBI" id="CHEBI:57287"/>
        <dbReference type="ChEBI" id="CHEBI:57384"/>
        <dbReference type="ChEBI" id="CHEBI:90725"/>
        <dbReference type="ChEBI" id="CHEBI:90736"/>
        <dbReference type="EC" id="2.3.1.199"/>
    </reaction>
</comment>